<dbReference type="PANTHER" id="PTHR11748:SF111">
    <property type="entry name" value="D-LACTATE DEHYDROGENASE, MITOCHONDRIAL-RELATED"/>
    <property type="match status" value="1"/>
</dbReference>
<dbReference type="GO" id="GO:1903457">
    <property type="term" value="P:lactate catabolic process"/>
    <property type="evidence" value="ECO:0007669"/>
    <property type="project" value="TreeGrafter"/>
</dbReference>
<organism evidence="9 10">
    <name type="scientific">Lysinibacillus odysseyi 34hs-1 = NBRC 100172</name>
    <dbReference type="NCBI Taxonomy" id="1220589"/>
    <lineage>
        <taxon>Bacteria</taxon>
        <taxon>Bacillati</taxon>
        <taxon>Bacillota</taxon>
        <taxon>Bacilli</taxon>
        <taxon>Bacillales</taxon>
        <taxon>Bacillaceae</taxon>
        <taxon>Lysinibacillus</taxon>
    </lineage>
</organism>
<dbReference type="GO" id="GO:0008720">
    <property type="term" value="F:D-lactate dehydrogenase (NAD+) activity"/>
    <property type="evidence" value="ECO:0007669"/>
    <property type="project" value="TreeGrafter"/>
</dbReference>
<dbReference type="PANTHER" id="PTHR11748">
    <property type="entry name" value="D-LACTATE DEHYDROGENASE"/>
    <property type="match status" value="1"/>
</dbReference>
<dbReference type="Pfam" id="PF02913">
    <property type="entry name" value="FAD-oxidase_C"/>
    <property type="match status" value="1"/>
</dbReference>
<dbReference type="InterPro" id="IPR036318">
    <property type="entry name" value="FAD-bd_PCMH-like_sf"/>
</dbReference>
<evidence type="ECO:0000313" key="9">
    <source>
        <dbReference type="EMBL" id="KGR85803.1"/>
    </source>
</evidence>
<evidence type="ECO:0000256" key="2">
    <source>
        <dbReference type="ARBA" id="ARBA00008000"/>
    </source>
</evidence>
<feature type="domain" description="FAD-binding PCMH-type" evidence="8">
    <location>
        <begin position="33"/>
        <end position="210"/>
    </location>
</feature>
<dbReference type="Gene3D" id="3.30.465.10">
    <property type="match status" value="1"/>
</dbReference>
<dbReference type="PROSITE" id="PS51387">
    <property type="entry name" value="FAD_PCMH"/>
    <property type="match status" value="1"/>
</dbReference>
<dbReference type="EMBL" id="JPVP01000053">
    <property type="protein sequence ID" value="KGR85803.1"/>
    <property type="molecule type" value="Genomic_DNA"/>
</dbReference>
<dbReference type="eggNOG" id="COG0277">
    <property type="taxonomic scope" value="Bacteria"/>
</dbReference>
<evidence type="ECO:0000256" key="3">
    <source>
        <dbReference type="ARBA" id="ARBA00022630"/>
    </source>
</evidence>
<dbReference type="InterPro" id="IPR006094">
    <property type="entry name" value="Oxid_FAD_bind_N"/>
</dbReference>
<keyword evidence="4" id="KW-0274">FAD</keyword>
<protein>
    <recommendedName>
        <fullName evidence="7">D-lactate dehydrogenase (cytochrome)</fullName>
        <ecNumber evidence="7">1.1.2.4</ecNumber>
    </recommendedName>
</protein>
<reference evidence="9 10" key="1">
    <citation type="submission" date="2014-02" db="EMBL/GenBank/DDBJ databases">
        <title>Draft genome sequence of Lysinibacillus odysseyi NBRC 100172.</title>
        <authorList>
            <person name="Zhang F."/>
            <person name="Wang G."/>
            <person name="Zhang L."/>
        </authorList>
    </citation>
    <scope>NUCLEOTIDE SEQUENCE [LARGE SCALE GENOMIC DNA]</scope>
    <source>
        <strain evidence="9 10">NBRC 100172</strain>
    </source>
</reference>
<proteinExistence type="inferred from homology"/>
<keyword evidence="10" id="KW-1185">Reference proteome</keyword>
<dbReference type="GO" id="GO:0004458">
    <property type="term" value="F:D-lactate dehydrogenase (cytochrome) activity"/>
    <property type="evidence" value="ECO:0007669"/>
    <property type="project" value="UniProtKB-EC"/>
</dbReference>
<evidence type="ECO:0000256" key="1">
    <source>
        <dbReference type="ARBA" id="ARBA00001974"/>
    </source>
</evidence>
<dbReference type="GO" id="GO:0071949">
    <property type="term" value="F:FAD binding"/>
    <property type="evidence" value="ECO:0007669"/>
    <property type="project" value="InterPro"/>
</dbReference>
<keyword evidence="3" id="KW-0285">Flavoprotein</keyword>
<dbReference type="FunFam" id="3.30.70.2740:FF:000001">
    <property type="entry name" value="D-lactate dehydrogenase mitochondrial"/>
    <property type="match status" value="1"/>
</dbReference>
<comment type="cofactor">
    <cofactor evidence="1">
        <name>FAD</name>
        <dbReference type="ChEBI" id="CHEBI:57692"/>
    </cofactor>
</comment>
<keyword evidence="5" id="KW-0809">Transit peptide</keyword>
<dbReference type="Pfam" id="PF01565">
    <property type="entry name" value="FAD_binding_4"/>
    <property type="match status" value="1"/>
</dbReference>
<gene>
    <name evidence="9" type="ORF">CD32_08115</name>
</gene>
<sequence length="454" mass="49079">MNLLIEELKEVVGTVSTNETIMEHHSKTFTYHKASMPDVVVFPKTEQELIGIVAVAKKYKKPIIPYGVGTSLEAQTIPYYGGIVVDFSEMNEILAIRPEDFTVTVQPGVTREQLNQALKQYGLFFPVDPGANATLGGMTATNASGTNAVKYGTMRQQVRKLRVVLASGEVITPGADAAKTSAGYAVKELFVGSEGTLGLFSEITLKLYGIEEYSAVAKLTFNEITDASDAAYQILAGGMKVTKIELLDAETIASVNKQSGLDLKVAPSLLIEVSGSKEEVGLQLAILKEMAGDWTCDLQMETDSLARAKLWQARHDAALSIAAANPGKQLMFTDVCVPLSKLSQAILYARQIVDKYNMHASILGHVGDGNFHVAMAIDQSNEDEVAVMHAINDQIVEFALKHGGTCTGEHGVGVGKKRFLQKEHESTLFIMKGIKKLLDPENLFSPGVILDVEG</sequence>
<dbReference type="Gene3D" id="1.10.45.10">
    <property type="entry name" value="Vanillyl-alcohol Oxidase, Chain A, domain 4"/>
    <property type="match status" value="1"/>
</dbReference>
<dbReference type="AlphaFoldDB" id="A0A0A3ISI3"/>
<evidence type="ECO:0000256" key="6">
    <source>
        <dbReference type="ARBA" id="ARBA00023002"/>
    </source>
</evidence>
<accession>A0A0A3ISI3</accession>
<dbReference type="RefSeq" id="WP_036153285.1">
    <property type="nucleotide sequence ID" value="NZ_AVCX01000008.1"/>
</dbReference>
<dbReference type="SUPFAM" id="SSF55103">
    <property type="entry name" value="FAD-linked oxidases, C-terminal domain"/>
    <property type="match status" value="1"/>
</dbReference>
<comment type="caution">
    <text evidence="9">The sequence shown here is derived from an EMBL/GenBank/DDBJ whole genome shotgun (WGS) entry which is preliminary data.</text>
</comment>
<dbReference type="Proteomes" id="UP000030437">
    <property type="component" value="Unassembled WGS sequence"/>
</dbReference>
<dbReference type="FunFam" id="3.30.465.10:FF:000016">
    <property type="entry name" value="probable D-lactate dehydrogenase, mitochondrial"/>
    <property type="match status" value="1"/>
</dbReference>
<dbReference type="InterPro" id="IPR016171">
    <property type="entry name" value="Vanillyl_alc_oxidase_C-sub2"/>
</dbReference>
<dbReference type="InterPro" id="IPR016164">
    <property type="entry name" value="FAD-linked_Oxase-like_C"/>
</dbReference>
<dbReference type="InterPro" id="IPR016169">
    <property type="entry name" value="FAD-bd_PCMH_sub2"/>
</dbReference>
<comment type="similarity">
    <text evidence="2">Belongs to the FAD-binding oxidoreductase/transferase type 4 family.</text>
</comment>
<keyword evidence="6" id="KW-0560">Oxidoreductase</keyword>
<dbReference type="InterPro" id="IPR004113">
    <property type="entry name" value="FAD-bd_oxidored_4_C"/>
</dbReference>
<name>A0A0A3ISI3_9BACI</name>
<dbReference type="InterPro" id="IPR016166">
    <property type="entry name" value="FAD-bd_PCMH"/>
</dbReference>
<dbReference type="EC" id="1.1.2.4" evidence="7"/>
<dbReference type="STRING" id="1220589.CD32_08115"/>
<evidence type="ECO:0000256" key="7">
    <source>
        <dbReference type="ARBA" id="ARBA00038897"/>
    </source>
</evidence>
<dbReference type="Gene3D" id="3.30.70.2740">
    <property type="match status" value="1"/>
</dbReference>
<evidence type="ECO:0000313" key="10">
    <source>
        <dbReference type="Proteomes" id="UP000030437"/>
    </source>
</evidence>
<evidence type="ECO:0000256" key="5">
    <source>
        <dbReference type="ARBA" id="ARBA00022946"/>
    </source>
</evidence>
<dbReference type="SUPFAM" id="SSF56176">
    <property type="entry name" value="FAD-binding/transporter-associated domain-like"/>
    <property type="match status" value="1"/>
</dbReference>
<evidence type="ECO:0000259" key="8">
    <source>
        <dbReference type="PROSITE" id="PS51387"/>
    </source>
</evidence>
<evidence type="ECO:0000256" key="4">
    <source>
        <dbReference type="ARBA" id="ARBA00022827"/>
    </source>
</evidence>
<dbReference type="OrthoDB" id="9767256at2"/>